<reference evidence="4" key="1">
    <citation type="journal article" date="2015" name="Nat. Genet.">
        <title>The genome and transcriptome of the zoonotic hookworm Ancylostoma ceylanicum identify infection-specific gene families.</title>
        <authorList>
            <person name="Schwarz E.M."/>
            <person name="Hu Y."/>
            <person name="Antoshechkin I."/>
            <person name="Miller M.M."/>
            <person name="Sternberg P.W."/>
            <person name="Aroian R.V."/>
        </authorList>
    </citation>
    <scope>NUCLEOTIDE SEQUENCE</scope>
    <source>
        <strain evidence="4">HY135</strain>
    </source>
</reference>
<keyword evidence="4" id="KW-1185">Reference proteome</keyword>
<evidence type="ECO:0000256" key="2">
    <source>
        <dbReference type="SAM" id="Phobius"/>
    </source>
</evidence>
<proteinExistence type="inferred from homology"/>
<organism evidence="3 4">
    <name type="scientific">Ancylostoma ceylanicum</name>
    <dbReference type="NCBI Taxonomy" id="53326"/>
    <lineage>
        <taxon>Eukaryota</taxon>
        <taxon>Metazoa</taxon>
        <taxon>Ecdysozoa</taxon>
        <taxon>Nematoda</taxon>
        <taxon>Chromadorea</taxon>
        <taxon>Rhabditida</taxon>
        <taxon>Rhabditina</taxon>
        <taxon>Rhabditomorpha</taxon>
        <taxon>Strongyloidea</taxon>
        <taxon>Ancylostomatidae</taxon>
        <taxon>Ancylostomatinae</taxon>
        <taxon>Ancylostoma</taxon>
    </lineage>
</organism>
<dbReference type="GO" id="GO:0016020">
    <property type="term" value="C:membrane"/>
    <property type="evidence" value="ECO:0007669"/>
    <property type="project" value="InterPro"/>
</dbReference>
<dbReference type="InterPro" id="IPR004151">
    <property type="entry name" value="7TM_GPCR_serpentine_rcpt_Sre"/>
</dbReference>
<dbReference type="AlphaFoldDB" id="A0A016TVY0"/>
<comment type="similarity">
    <text evidence="1">Belongs to the nematode receptor-like protein sre family.</text>
</comment>
<keyword evidence="2" id="KW-1133">Transmembrane helix</keyword>
<dbReference type="PANTHER" id="PTHR23128:SF132">
    <property type="entry name" value="SERPENTINE RECEPTOR, CLASS E (EPSILON)-RELATED"/>
    <property type="match status" value="1"/>
</dbReference>
<keyword evidence="2" id="KW-0812">Transmembrane</keyword>
<protein>
    <submittedName>
        <fullName evidence="3">Uncharacterized protein</fullName>
    </submittedName>
</protein>
<feature type="transmembrane region" description="Helical" evidence="2">
    <location>
        <begin position="35"/>
        <end position="60"/>
    </location>
</feature>
<dbReference type="Proteomes" id="UP000024635">
    <property type="component" value="Unassembled WGS sequence"/>
</dbReference>
<feature type="transmembrane region" description="Helical" evidence="2">
    <location>
        <begin position="99"/>
        <end position="117"/>
    </location>
</feature>
<evidence type="ECO:0000313" key="3">
    <source>
        <dbReference type="EMBL" id="EYC06916.1"/>
    </source>
</evidence>
<dbReference type="EMBL" id="JARK01001409">
    <property type="protein sequence ID" value="EYC06916.1"/>
    <property type="molecule type" value="Genomic_DNA"/>
</dbReference>
<keyword evidence="2" id="KW-0472">Membrane</keyword>
<name>A0A016TVY0_9BILA</name>
<accession>A0A016TVY0</accession>
<gene>
    <name evidence="3" type="primary">Acey_s0073.g769</name>
    <name evidence="3" type="ORF">Y032_0073g769</name>
</gene>
<dbReference type="OrthoDB" id="5877270at2759"/>
<comment type="caution">
    <text evidence="3">The sequence shown here is derived from an EMBL/GenBank/DDBJ whole genome shotgun (WGS) entry which is preliminary data.</text>
</comment>
<evidence type="ECO:0000256" key="1">
    <source>
        <dbReference type="ARBA" id="ARBA00006803"/>
    </source>
</evidence>
<sequence>MLANTNTYCRIRYVSAREALVSHNFHLRYRLFAEYIPWFISCSFIVSSSVMATLLFVVLLHNNQQRYHRLNNTSDMQDTLSIRFQLNENLKTMKLIRNVLVMCGCLNLLSFTLYTGARTEWLFHSNVAGHYYDAVFNLVLVT</sequence>
<dbReference type="Pfam" id="PF03125">
    <property type="entry name" value="Sre"/>
    <property type="match status" value="1"/>
</dbReference>
<dbReference type="PANTHER" id="PTHR23128">
    <property type="entry name" value="SERPENTINE RECEPTOR, CLASS E (EPSILON)-RELATED"/>
    <property type="match status" value="1"/>
</dbReference>
<dbReference type="GO" id="GO:0007606">
    <property type="term" value="P:sensory perception of chemical stimulus"/>
    <property type="evidence" value="ECO:0007669"/>
    <property type="project" value="InterPro"/>
</dbReference>
<evidence type="ECO:0000313" key="4">
    <source>
        <dbReference type="Proteomes" id="UP000024635"/>
    </source>
</evidence>